<keyword evidence="3" id="KW-1185">Reference proteome</keyword>
<evidence type="ECO:0000313" key="2">
    <source>
        <dbReference type="EMBL" id="EDY19114.1"/>
    </source>
</evidence>
<dbReference type="PANTHER" id="PTHR36966">
    <property type="entry name" value="REP-ASSOCIATED TYROSINE TRANSPOSASE"/>
    <property type="match status" value="1"/>
</dbReference>
<reference evidence="2 3" key="1">
    <citation type="journal article" date="2011" name="J. Bacteriol.">
        <title>Genome sequence of Chthoniobacter flavus Ellin428, an aerobic heterotrophic soil bacterium.</title>
        <authorList>
            <person name="Kant R."/>
            <person name="van Passel M.W."/>
            <person name="Palva A."/>
            <person name="Lucas S."/>
            <person name="Lapidus A."/>
            <person name="Glavina Del Rio T."/>
            <person name="Dalin E."/>
            <person name="Tice H."/>
            <person name="Bruce D."/>
            <person name="Goodwin L."/>
            <person name="Pitluck S."/>
            <person name="Larimer F.W."/>
            <person name="Land M.L."/>
            <person name="Hauser L."/>
            <person name="Sangwan P."/>
            <person name="de Vos W.M."/>
            <person name="Janssen P.H."/>
            <person name="Smidt H."/>
        </authorList>
    </citation>
    <scope>NUCLEOTIDE SEQUENCE [LARGE SCALE GENOMIC DNA]</scope>
    <source>
        <strain evidence="2 3">Ellin428</strain>
    </source>
</reference>
<dbReference type="NCBIfam" id="NF047646">
    <property type="entry name" value="REP_Tyr_transpos"/>
    <property type="match status" value="1"/>
</dbReference>
<organism evidence="2 3">
    <name type="scientific">Chthoniobacter flavus Ellin428</name>
    <dbReference type="NCBI Taxonomy" id="497964"/>
    <lineage>
        <taxon>Bacteria</taxon>
        <taxon>Pseudomonadati</taxon>
        <taxon>Verrucomicrobiota</taxon>
        <taxon>Spartobacteria</taxon>
        <taxon>Chthoniobacterales</taxon>
        <taxon>Chthoniobacteraceae</taxon>
        <taxon>Chthoniobacter</taxon>
    </lineage>
</organism>
<dbReference type="InterPro" id="IPR052715">
    <property type="entry name" value="RAYT_transposase"/>
</dbReference>
<accession>B4D303</accession>
<feature type="domain" description="Transposase IS200-like" evidence="1">
    <location>
        <begin position="9"/>
        <end position="142"/>
    </location>
</feature>
<evidence type="ECO:0000259" key="1">
    <source>
        <dbReference type="SMART" id="SM01321"/>
    </source>
</evidence>
<name>B4D303_9BACT</name>
<protein>
    <recommendedName>
        <fullName evidence="1">Transposase IS200-like domain-containing protein</fullName>
    </recommendedName>
</protein>
<dbReference type="RefSeq" id="WP_006980616.1">
    <property type="nucleotide sequence ID" value="NZ_ABVL01000009.1"/>
</dbReference>
<dbReference type="GO" id="GO:0006313">
    <property type="term" value="P:DNA transposition"/>
    <property type="evidence" value="ECO:0007669"/>
    <property type="project" value="InterPro"/>
</dbReference>
<dbReference type="SUPFAM" id="SSF143422">
    <property type="entry name" value="Transposase IS200-like"/>
    <property type="match status" value="1"/>
</dbReference>
<dbReference type="GO" id="GO:0043565">
    <property type="term" value="F:sequence-specific DNA binding"/>
    <property type="evidence" value="ECO:0007669"/>
    <property type="project" value="TreeGrafter"/>
</dbReference>
<dbReference type="InParanoid" id="B4D303"/>
<dbReference type="InterPro" id="IPR036515">
    <property type="entry name" value="Transposase_17_sf"/>
</dbReference>
<dbReference type="InterPro" id="IPR002686">
    <property type="entry name" value="Transposase_17"/>
</dbReference>
<dbReference type="STRING" id="497964.CfE428DRAFT_3291"/>
<proteinExistence type="predicted"/>
<dbReference type="Proteomes" id="UP000005824">
    <property type="component" value="Unassembled WGS sequence"/>
</dbReference>
<sequence length="177" mass="20829">MRSRYYVHEPERAHFVTSTIVDWLPVFHTAACCDILAGSLDFCRREKGLRLYAWVILENHFHAVVHCDNLPRVMADLKKFTAGKLLAQLEVERRTWLLDLLAAGKADHKTRSTWQLWQEGYHPQAIYSDQTRLQKIEYIHANPVRRGWVASPEHWRYSSAHEWLPGGQPVLRCDLWR</sequence>
<comment type="caution">
    <text evidence="2">The sequence shown here is derived from an EMBL/GenBank/DDBJ whole genome shotgun (WGS) entry which is preliminary data.</text>
</comment>
<gene>
    <name evidence="2" type="ORF">CfE428DRAFT_3291</name>
</gene>
<dbReference type="eggNOG" id="COG1943">
    <property type="taxonomic scope" value="Bacteria"/>
</dbReference>
<dbReference type="Gene3D" id="3.30.70.1290">
    <property type="entry name" value="Transposase IS200-like"/>
    <property type="match status" value="1"/>
</dbReference>
<dbReference type="SMART" id="SM01321">
    <property type="entry name" value="Y1_Tnp"/>
    <property type="match status" value="1"/>
</dbReference>
<evidence type="ECO:0000313" key="3">
    <source>
        <dbReference type="Proteomes" id="UP000005824"/>
    </source>
</evidence>
<dbReference type="PANTHER" id="PTHR36966:SF1">
    <property type="entry name" value="REP-ASSOCIATED TYROSINE TRANSPOSASE"/>
    <property type="match status" value="1"/>
</dbReference>
<dbReference type="EMBL" id="ABVL01000009">
    <property type="protein sequence ID" value="EDY19114.1"/>
    <property type="molecule type" value="Genomic_DNA"/>
</dbReference>
<dbReference type="AlphaFoldDB" id="B4D303"/>
<dbReference type="GO" id="GO:0004803">
    <property type="term" value="F:transposase activity"/>
    <property type="evidence" value="ECO:0007669"/>
    <property type="project" value="InterPro"/>
</dbReference>